<evidence type="ECO:0000313" key="11">
    <source>
        <dbReference type="EMBL" id="SHE53766.1"/>
    </source>
</evidence>
<dbReference type="Proteomes" id="UP000184406">
    <property type="component" value="Unassembled WGS sequence"/>
</dbReference>
<dbReference type="InterPro" id="IPR011123">
    <property type="entry name" value="Y_Y_Y"/>
</dbReference>
<dbReference type="InterPro" id="IPR004358">
    <property type="entry name" value="Sig_transdc_His_kin-like_C"/>
</dbReference>
<evidence type="ECO:0000256" key="7">
    <source>
        <dbReference type="SAM" id="Phobius"/>
    </source>
</evidence>
<keyword evidence="5" id="KW-0804">Transcription</keyword>
<feature type="domain" description="HTH araC/xylS-type" evidence="8">
    <location>
        <begin position="1298"/>
        <end position="1398"/>
    </location>
</feature>
<gene>
    <name evidence="11" type="ORF">SAMN03080594_101552</name>
</gene>
<feature type="modified residue" description="4-aspartylphosphate" evidence="6">
    <location>
        <position position="1199"/>
    </location>
</feature>
<evidence type="ECO:0000259" key="10">
    <source>
        <dbReference type="PROSITE" id="PS50110"/>
    </source>
</evidence>
<dbReference type="Pfam" id="PF02518">
    <property type="entry name" value="HATPase_c"/>
    <property type="match status" value="1"/>
</dbReference>
<dbReference type="GO" id="GO:0003700">
    <property type="term" value="F:DNA-binding transcription factor activity"/>
    <property type="evidence" value="ECO:0007669"/>
    <property type="project" value="InterPro"/>
</dbReference>
<dbReference type="SUPFAM" id="SSF50998">
    <property type="entry name" value="Quinoprotein alcohol dehydrogenase-like"/>
    <property type="match status" value="1"/>
</dbReference>
<dbReference type="InterPro" id="IPR018060">
    <property type="entry name" value="HTH_AraC"/>
</dbReference>
<dbReference type="InterPro" id="IPR003594">
    <property type="entry name" value="HATPase_dom"/>
</dbReference>
<dbReference type="SUPFAM" id="SSF46689">
    <property type="entry name" value="Homeodomain-like"/>
    <property type="match status" value="1"/>
</dbReference>
<sequence length="1399" mass="158676">MPVFCKDVTKGMRGNYKQVGLLFFWGVVIFSLTAPFSGYSQKFERFSNQQGFNQNTINSIVQDRYGFLWFGTPNGLIRHDGYEFKTFTTQSESNGNILSNDVKQLFKDKDGLLWIGTTLGLNVYIPSLEKFLTVPLNHRLSITKISSGPDGKIWFSGENELYVCQLTDIQNGVFQVSHNILAPYPQVPYLNDFGFRDKNSLVLATSRGLWNLSLATGVSGADMEIRDLTQFITLENEVVSCLMNRNNIFWIGTEKGLYKASFEGEKAHIITNFDTDKKLNSKSAIIMVDVIFEDHSGSVWIGTTDNGLFRYIEDGDSFQHFAYDPRNTFGISSQNINALFQDDFNVLWVGTAQGGINKLDLSQKQFMSYSNNPYEPQSLTDNLLTAILEDRKGRLWLSGYNTPLFRSTTAVNGQTSNSLKFENLENRFPISDMDIVRSIYEDNKGYLWFGTDYSLVVYNPLNDQFKKLSLARDGIPLLNNGIRSISQISENEILLLGSQLTVVQNPWEIIDRNKNPVLELRSSISLENEIGHIFLKSGNGSWWIGTKKGLVHASYNGEEIKIHHKYSHDRNDEISLSYENVFSLFEDNSGNIWVGTFGGGLNRITIDSSGKPSKIEFFRKNDVLPDDAIYGILPEGDNYLWLSSDMGLLRFHLKDNTIDVFDVRDGLAQNNFRQGAFFKGGSGYFYFGGLNGLTIFRPEDIKLNDQPPKVLITDLLVNNERVSIGEKLNNRVILDRSISETTNIAVSQKEQFIAFDLAVEHTSTPSKNKVAYKLEGFNEDWVTVNEGKTTVTYTNLPARSYVFKVRAANGDGIWSTETKTLNLKILPPWYRTWWSYLLFTLLTVGIGIGIVIYFSQHEKLKQRLKFEELDKERVHTINQGKFQYFTNMSHEFRTPLTLIAGPLERLLTRNTDPENNKYLALIQKNTKRLLSLADQLITFQQAEQGRLKLNLRKETLGAFINPTIEAFENYAIEKDINFTYKIGSPDEEIIIDVEKTERIIFNLLSNSFKNTPAFGTIGIESKIDYTSGQKMIFIDVVDSGKGIPEEDLENIFERFYQLGNRTDKVSGGGIGLSFCKSLVNLLDGEISVKSNPGVETRFSVILPSKSLKEYKEDEIDFSKKSFVDDWIPLSSKITEDNLASPSNNGSKRKYSILLVENEVDVQTFLKGTLSEKYNIEVANNGIEGLEKIKSNEPDLVISDVMMPGMDGFELCEKIKSDPDLSHIRVLLLTALNENEDMIKGLEFGADEYIGKPFSLRHLELRIEKLIETRERLKEYFSKNSKLPKNAVGISTRDKEFLGNTIAIMEKNISDSNFGVEELAQEIGLSTSHFYRRLKQLTGQAPNVYLRNFRLQRAAELLGHNEGYNVAEVMYQIGIESNSYFSTAFKKLHGVSPSEFTKTN</sequence>
<dbReference type="InterPro" id="IPR036890">
    <property type="entry name" value="HATPase_C_sf"/>
</dbReference>
<feature type="domain" description="Histidine kinase" evidence="9">
    <location>
        <begin position="887"/>
        <end position="1106"/>
    </location>
</feature>
<dbReference type="GO" id="GO:0043565">
    <property type="term" value="F:sequence-specific DNA binding"/>
    <property type="evidence" value="ECO:0007669"/>
    <property type="project" value="InterPro"/>
</dbReference>
<dbReference type="Gene3D" id="1.10.287.130">
    <property type="match status" value="1"/>
</dbReference>
<dbReference type="InterPro" id="IPR015943">
    <property type="entry name" value="WD40/YVTN_repeat-like_dom_sf"/>
</dbReference>
<dbReference type="SUPFAM" id="SSF63829">
    <property type="entry name" value="Calcium-dependent phosphotriesterase"/>
    <property type="match status" value="2"/>
</dbReference>
<dbReference type="SMART" id="SM00448">
    <property type="entry name" value="REC"/>
    <property type="match status" value="1"/>
</dbReference>
<name>A0A1M4UAV5_9FLAO</name>
<dbReference type="Pfam" id="PF07494">
    <property type="entry name" value="Reg_prop"/>
    <property type="match status" value="5"/>
</dbReference>
<dbReference type="SUPFAM" id="SSF47384">
    <property type="entry name" value="Homodimeric domain of signal transducing histidine kinase"/>
    <property type="match status" value="1"/>
</dbReference>
<dbReference type="Gene3D" id="2.60.40.10">
    <property type="entry name" value="Immunoglobulins"/>
    <property type="match status" value="1"/>
</dbReference>
<dbReference type="Gene3D" id="3.40.50.2300">
    <property type="match status" value="1"/>
</dbReference>
<dbReference type="PROSITE" id="PS50109">
    <property type="entry name" value="HIS_KIN"/>
    <property type="match status" value="1"/>
</dbReference>
<dbReference type="Pfam" id="PF07495">
    <property type="entry name" value="Y_Y_Y"/>
    <property type="match status" value="1"/>
</dbReference>
<evidence type="ECO:0000256" key="4">
    <source>
        <dbReference type="ARBA" id="ARBA00023015"/>
    </source>
</evidence>
<dbReference type="SMART" id="SM00388">
    <property type="entry name" value="HisKA"/>
    <property type="match status" value="1"/>
</dbReference>
<dbReference type="InterPro" id="IPR009057">
    <property type="entry name" value="Homeodomain-like_sf"/>
</dbReference>
<dbReference type="Gene3D" id="1.10.10.60">
    <property type="entry name" value="Homeodomain-like"/>
    <property type="match status" value="2"/>
</dbReference>
<dbReference type="EMBL" id="FQUX01000001">
    <property type="protein sequence ID" value="SHE53766.1"/>
    <property type="molecule type" value="Genomic_DNA"/>
</dbReference>
<evidence type="ECO:0000256" key="2">
    <source>
        <dbReference type="ARBA" id="ARBA00012438"/>
    </source>
</evidence>
<evidence type="ECO:0000256" key="5">
    <source>
        <dbReference type="ARBA" id="ARBA00023163"/>
    </source>
</evidence>
<dbReference type="SUPFAM" id="SSF55874">
    <property type="entry name" value="ATPase domain of HSP90 chaperone/DNA topoisomerase II/histidine kinase"/>
    <property type="match status" value="1"/>
</dbReference>
<feature type="transmembrane region" description="Helical" evidence="7">
    <location>
        <begin position="21"/>
        <end position="39"/>
    </location>
</feature>
<dbReference type="PANTHER" id="PTHR43547:SF2">
    <property type="entry name" value="HYBRID SIGNAL TRANSDUCTION HISTIDINE KINASE C"/>
    <property type="match status" value="1"/>
</dbReference>
<dbReference type="Pfam" id="PF12833">
    <property type="entry name" value="HTH_18"/>
    <property type="match status" value="1"/>
</dbReference>
<keyword evidence="3 6" id="KW-0597">Phosphoprotein</keyword>
<dbReference type="SMART" id="SM00342">
    <property type="entry name" value="HTH_ARAC"/>
    <property type="match status" value="1"/>
</dbReference>
<dbReference type="InterPro" id="IPR011110">
    <property type="entry name" value="Reg_prop"/>
</dbReference>
<dbReference type="InterPro" id="IPR013783">
    <property type="entry name" value="Ig-like_fold"/>
</dbReference>
<reference evidence="12" key="1">
    <citation type="submission" date="2016-11" db="EMBL/GenBank/DDBJ databases">
        <authorList>
            <person name="Varghese N."/>
            <person name="Submissions S."/>
        </authorList>
    </citation>
    <scope>NUCLEOTIDE SEQUENCE [LARGE SCALE GENOMIC DNA]</scope>
    <source>
        <strain evidence="12">DSM 17539</strain>
    </source>
</reference>
<dbReference type="InterPro" id="IPR036097">
    <property type="entry name" value="HisK_dim/P_sf"/>
</dbReference>
<keyword evidence="7" id="KW-0812">Transmembrane</keyword>
<evidence type="ECO:0000313" key="12">
    <source>
        <dbReference type="Proteomes" id="UP000184406"/>
    </source>
</evidence>
<proteinExistence type="predicted"/>
<feature type="transmembrane region" description="Helical" evidence="7">
    <location>
        <begin position="833"/>
        <end position="855"/>
    </location>
</feature>
<feature type="domain" description="Response regulatory" evidence="10">
    <location>
        <begin position="1151"/>
        <end position="1266"/>
    </location>
</feature>
<accession>A0A1M4UAV5</accession>
<evidence type="ECO:0000256" key="3">
    <source>
        <dbReference type="ARBA" id="ARBA00022553"/>
    </source>
</evidence>
<dbReference type="Gene3D" id="2.130.10.10">
    <property type="entry name" value="YVTN repeat-like/Quinoprotein amine dehydrogenase"/>
    <property type="match status" value="4"/>
</dbReference>
<dbReference type="EC" id="2.7.13.3" evidence="2"/>
<dbReference type="PROSITE" id="PS50110">
    <property type="entry name" value="RESPONSE_REGULATORY"/>
    <property type="match status" value="1"/>
</dbReference>
<comment type="catalytic activity">
    <reaction evidence="1">
        <text>ATP + protein L-histidine = ADP + protein N-phospho-L-histidine.</text>
        <dbReference type="EC" id="2.7.13.3"/>
    </reaction>
</comment>
<dbReference type="RefSeq" id="WP_072860186.1">
    <property type="nucleotide sequence ID" value="NZ_FQUX01000001.1"/>
</dbReference>
<keyword evidence="7" id="KW-0472">Membrane</keyword>
<dbReference type="PRINTS" id="PR00344">
    <property type="entry name" value="BCTRLSENSOR"/>
</dbReference>
<dbReference type="FunFam" id="2.60.40.10:FF:000791">
    <property type="entry name" value="Two-component system sensor histidine kinase/response regulator"/>
    <property type="match status" value="1"/>
</dbReference>
<dbReference type="InterPro" id="IPR011006">
    <property type="entry name" value="CheY-like_superfamily"/>
</dbReference>
<dbReference type="PROSITE" id="PS01124">
    <property type="entry name" value="HTH_ARAC_FAMILY_2"/>
    <property type="match status" value="1"/>
</dbReference>
<dbReference type="SMART" id="SM00387">
    <property type="entry name" value="HATPase_c"/>
    <property type="match status" value="1"/>
</dbReference>
<dbReference type="Gene3D" id="3.30.565.10">
    <property type="entry name" value="Histidine kinase-like ATPase, C-terminal domain"/>
    <property type="match status" value="1"/>
</dbReference>
<dbReference type="PANTHER" id="PTHR43547">
    <property type="entry name" value="TWO-COMPONENT HISTIDINE KINASE"/>
    <property type="match status" value="1"/>
</dbReference>
<dbReference type="InterPro" id="IPR001789">
    <property type="entry name" value="Sig_transdc_resp-reg_receiver"/>
</dbReference>
<dbReference type="InterPro" id="IPR005467">
    <property type="entry name" value="His_kinase_dom"/>
</dbReference>
<keyword evidence="4" id="KW-0805">Transcription regulation</keyword>
<dbReference type="CDD" id="cd00063">
    <property type="entry name" value="FN3"/>
    <property type="match status" value="1"/>
</dbReference>
<dbReference type="CDD" id="cd00082">
    <property type="entry name" value="HisKA"/>
    <property type="match status" value="1"/>
</dbReference>
<keyword evidence="12" id="KW-1185">Reference proteome</keyword>
<dbReference type="GO" id="GO:0000155">
    <property type="term" value="F:phosphorelay sensor kinase activity"/>
    <property type="evidence" value="ECO:0007669"/>
    <property type="project" value="InterPro"/>
</dbReference>
<dbReference type="SUPFAM" id="SSF52172">
    <property type="entry name" value="CheY-like"/>
    <property type="match status" value="1"/>
</dbReference>
<evidence type="ECO:0000256" key="1">
    <source>
        <dbReference type="ARBA" id="ARBA00000085"/>
    </source>
</evidence>
<evidence type="ECO:0000259" key="9">
    <source>
        <dbReference type="PROSITE" id="PS50109"/>
    </source>
</evidence>
<dbReference type="InterPro" id="IPR011047">
    <property type="entry name" value="Quinoprotein_ADH-like_sf"/>
</dbReference>
<dbReference type="OrthoDB" id="358279at2"/>
<organism evidence="11 12">
    <name type="scientific">Arenibacter palladensis</name>
    <dbReference type="NCBI Taxonomy" id="237373"/>
    <lineage>
        <taxon>Bacteria</taxon>
        <taxon>Pseudomonadati</taxon>
        <taxon>Bacteroidota</taxon>
        <taxon>Flavobacteriia</taxon>
        <taxon>Flavobacteriales</taxon>
        <taxon>Flavobacteriaceae</taxon>
        <taxon>Arenibacter</taxon>
    </lineage>
</organism>
<evidence type="ECO:0000256" key="6">
    <source>
        <dbReference type="PROSITE-ProRule" id="PRU00169"/>
    </source>
</evidence>
<protein>
    <recommendedName>
        <fullName evidence="2">histidine kinase</fullName>
        <ecNumber evidence="2">2.7.13.3</ecNumber>
    </recommendedName>
</protein>
<dbReference type="InterPro" id="IPR003961">
    <property type="entry name" value="FN3_dom"/>
</dbReference>
<dbReference type="Pfam" id="PF00072">
    <property type="entry name" value="Response_reg"/>
    <property type="match status" value="1"/>
</dbReference>
<dbReference type="InterPro" id="IPR003661">
    <property type="entry name" value="HisK_dim/P_dom"/>
</dbReference>
<dbReference type="Pfam" id="PF00512">
    <property type="entry name" value="HisKA"/>
    <property type="match status" value="1"/>
</dbReference>
<evidence type="ECO:0000259" key="8">
    <source>
        <dbReference type="PROSITE" id="PS01124"/>
    </source>
</evidence>
<keyword evidence="7" id="KW-1133">Transmembrane helix</keyword>